<organism evidence="11 12">
    <name type="scientific">Rugosimonospora africana</name>
    <dbReference type="NCBI Taxonomy" id="556532"/>
    <lineage>
        <taxon>Bacteria</taxon>
        <taxon>Bacillati</taxon>
        <taxon>Actinomycetota</taxon>
        <taxon>Actinomycetes</taxon>
        <taxon>Micromonosporales</taxon>
        <taxon>Micromonosporaceae</taxon>
        <taxon>Rugosimonospora</taxon>
    </lineage>
</organism>
<evidence type="ECO:0000256" key="8">
    <source>
        <dbReference type="SAM" id="MobiDB-lite"/>
    </source>
</evidence>
<dbReference type="InterPro" id="IPR018484">
    <property type="entry name" value="FGGY_N"/>
</dbReference>
<dbReference type="RefSeq" id="WP_203923836.1">
    <property type="nucleotide sequence ID" value="NZ_BONZ01000095.1"/>
</dbReference>
<dbReference type="Proteomes" id="UP000642748">
    <property type="component" value="Unassembled WGS sequence"/>
</dbReference>
<evidence type="ECO:0000256" key="7">
    <source>
        <dbReference type="ARBA" id="ARBA00023308"/>
    </source>
</evidence>
<dbReference type="GO" id="GO:0008993">
    <property type="term" value="F:rhamnulokinase activity"/>
    <property type="evidence" value="ECO:0007669"/>
    <property type="project" value="InterPro"/>
</dbReference>
<evidence type="ECO:0000256" key="3">
    <source>
        <dbReference type="ARBA" id="ARBA00022741"/>
    </source>
</evidence>
<keyword evidence="6" id="KW-1015">Disulfide bond</keyword>
<dbReference type="PANTHER" id="PTHR10196">
    <property type="entry name" value="SUGAR KINASE"/>
    <property type="match status" value="1"/>
</dbReference>
<evidence type="ECO:0000259" key="9">
    <source>
        <dbReference type="Pfam" id="PF00370"/>
    </source>
</evidence>
<evidence type="ECO:0000256" key="4">
    <source>
        <dbReference type="ARBA" id="ARBA00022777"/>
    </source>
</evidence>
<gene>
    <name evidence="11" type="ORF">Raf01_85820</name>
</gene>
<keyword evidence="5" id="KW-0067">ATP-binding</keyword>
<dbReference type="GO" id="GO:0006071">
    <property type="term" value="P:glycerol metabolic process"/>
    <property type="evidence" value="ECO:0007669"/>
    <property type="project" value="TreeGrafter"/>
</dbReference>
<keyword evidence="12" id="KW-1185">Reference proteome</keyword>
<dbReference type="EMBL" id="BONZ01000095">
    <property type="protein sequence ID" value="GIH20410.1"/>
    <property type="molecule type" value="Genomic_DNA"/>
</dbReference>
<evidence type="ECO:0000256" key="5">
    <source>
        <dbReference type="ARBA" id="ARBA00022840"/>
    </source>
</evidence>
<evidence type="ECO:0000313" key="11">
    <source>
        <dbReference type="EMBL" id="GIH20410.1"/>
    </source>
</evidence>
<dbReference type="SUPFAM" id="SSF53067">
    <property type="entry name" value="Actin-like ATPase domain"/>
    <property type="match status" value="2"/>
</dbReference>
<feature type="region of interest" description="Disordered" evidence="8">
    <location>
        <begin position="477"/>
        <end position="519"/>
    </location>
</feature>
<dbReference type="AlphaFoldDB" id="A0A8J3VVL2"/>
<name>A0A8J3VVL2_9ACTN</name>
<keyword evidence="3" id="KW-0547">Nucleotide-binding</keyword>
<dbReference type="InterPro" id="IPR043129">
    <property type="entry name" value="ATPase_NBD"/>
</dbReference>
<evidence type="ECO:0000256" key="2">
    <source>
        <dbReference type="ARBA" id="ARBA00022679"/>
    </source>
</evidence>
<dbReference type="Pfam" id="PF02782">
    <property type="entry name" value="FGGY_C"/>
    <property type="match status" value="1"/>
</dbReference>
<dbReference type="InterPro" id="IPR013449">
    <property type="entry name" value="Rhamnulokinase"/>
</dbReference>
<dbReference type="GO" id="GO:0019301">
    <property type="term" value="P:rhamnose catabolic process"/>
    <property type="evidence" value="ECO:0007669"/>
    <property type="project" value="InterPro"/>
</dbReference>
<dbReference type="Gene3D" id="3.30.420.40">
    <property type="match status" value="2"/>
</dbReference>
<dbReference type="PANTHER" id="PTHR10196:SF93">
    <property type="entry name" value="L-RHAMNULOKINASE"/>
    <property type="match status" value="1"/>
</dbReference>
<protein>
    <submittedName>
        <fullName evidence="11">Carbohydrate kinase</fullName>
    </submittedName>
</protein>
<evidence type="ECO:0000256" key="1">
    <source>
        <dbReference type="ARBA" id="ARBA00009156"/>
    </source>
</evidence>
<dbReference type="GO" id="GO:0004370">
    <property type="term" value="F:glycerol kinase activity"/>
    <property type="evidence" value="ECO:0007669"/>
    <property type="project" value="TreeGrafter"/>
</dbReference>
<reference evidence="11" key="1">
    <citation type="submission" date="2021-01" db="EMBL/GenBank/DDBJ databases">
        <title>Whole genome shotgun sequence of Rugosimonospora africana NBRC 104875.</title>
        <authorList>
            <person name="Komaki H."/>
            <person name="Tamura T."/>
        </authorList>
    </citation>
    <scope>NUCLEOTIDE SEQUENCE</scope>
    <source>
        <strain evidence="11">NBRC 104875</strain>
    </source>
</reference>
<dbReference type="GO" id="GO:0005829">
    <property type="term" value="C:cytosol"/>
    <property type="evidence" value="ECO:0007669"/>
    <property type="project" value="TreeGrafter"/>
</dbReference>
<keyword evidence="7" id="KW-0684">Rhamnose metabolism</keyword>
<keyword evidence="4 11" id="KW-0418">Kinase</keyword>
<accession>A0A8J3VVL2</accession>
<comment type="caution">
    <text evidence="11">The sequence shown here is derived from an EMBL/GenBank/DDBJ whole genome shotgun (WGS) entry which is preliminary data.</text>
</comment>
<evidence type="ECO:0000259" key="10">
    <source>
        <dbReference type="Pfam" id="PF02782"/>
    </source>
</evidence>
<evidence type="ECO:0000313" key="12">
    <source>
        <dbReference type="Proteomes" id="UP000642748"/>
    </source>
</evidence>
<proteinExistence type="inferred from homology"/>
<keyword evidence="2" id="KW-0808">Transferase</keyword>
<evidence type="ECO:0000256" key="6">
    <source>
        <dbReference type="ARBA" id="ARBA00023157"/>
    </source>
</evidence>
<comment type="similarity">
    <text evidence="1">Belongs to the FGGY kinase family.</text>
</comment>
<dbReference type="Pfam" id="PF00370">
    <property type="entry name" value="FGGY_N"/>
    <property type="match status" value="1"/>
</dbReference>
<feature type="domain" description="Carbohydrate kinase FGGY N-terminal" evidence="9">
    <location>
        <begin position="83"/>
        <end position="236"/>
    </location>
</feature>
<dbReference type="GO" id="GO:0005524">
    <property type="term" value="F:ATP binding"/>
    <property type="evidence" value="ECO:0007669"/>
    <property type="project" value="UniProtKB-KW"/>
</dbReference>
<dbReference type="CDD" id="cd07771">
    <property type="entry name" value="ASKHA_NBD_FGGY_RhaB-like"/>
    <property type="match status" value="1"/>
</dbReference>
<sequence length="519" mass="54686">MSGRPRPPTTRRYAAVDLGAASGRVMVGEVGDGRLELTEAHRFPNEPVRLPDGLHWDIVRLYRELLAGLHRCGDGPVSVGIDSWAVDYGLIDRQGALLGLPYHYRDSRTETVAVPDPGRYAVTGTQHLPFNTVFQLLAEPRGRLAAAERVLLVPDLLGYWLTGQVGTERTNASTTALYDARGGDWATGLIDGLGLRRDLFPALRDPGSPIGTLASHTGLDLPLVAVGSHDTASAVVAVPALAADFAYISAGTWSLVGVELPAPVLTERSRAENFTNELGVDNTIRYLRNVMGLWLLQECQRGWREPDTRALLAAAASAAPFASLVDPDDPTFLAPGDMPARIDAYCARTGQPVPADRPAYVRCVMESLALSHRAALRAAARLSGRTINAVHLIGGGARNELLCQLTADASGLPVVAGPVEATALGNVLVQARADGGPADLPAMRALVAATQPLRRFEPTGDPGAWDSAAARIGLATPSASGAEVHRTASGADGGGAAVQRSGAGRRKAAVKRPDNGRRD</sequence>
<dbReference type="InterPro" id="IPR018485">
    <property type="entry name" value="FGGY_C"/>
</dbReference>
<feature type="domain" description="Carbohydrate kinase FGGY C-terminal" evidence="10">
    <location>
        <begin position="246"/>
        <end position="433"/>
    </location>
</feature>